<name>A0AAU9K0I8_9CILI</name>
<dbReference type="PANTHER" id="PTHR11679">
    <property type="entry name" value="VESICLE PROTEIN SORTING-ASSOCIATED"/>
    <property type="match status" value="1"/>
</dbReference>
<evidence type="ECO:0000256" key="1">
    <source>
        <dbReference type="ARBA" id="ARBA00009884"/>
    </source>
</evidence>
<dbReference type="PIRSF" id="PIRSF005715">
    <property type="entry name" value="VPS45_Sec1"/>
    <property type="match status" value="1"/>
</dbReference>
<evidence type="ECO:0000313" key="2">
    <source>
        <dbReference type="EMBL" id="CAG9330372.1"/>
    </source>
</evidence>
<dbReference type="GO" id="GO:0016192">
    <property type="term" value="P:vesicle-mediated transport"/>
    <property type="evidence" value="ECO:0007669"/>
    <property type="project" value="InterPro"/>
</dbReference>
<sequence length="538" mass="62420">MESEDNEIDLLANTKLTYSQVFDLATSKTSDENSATLQNQSIWKILILDELSSLSLTTLIHISSLRKHNITLYLSLNSQREPLASAIAIYLIEPTEINIQQLIRDMTNRLYDAYQIDFLYHPSQEIIQMLRKGLSDATIRSKLLKMCVFHLNYIVLEEKLFCLNGPSFEDLYFSSENWSLYEKIAMGLFSILKTCKIRPIIKATKGMSQQVASSLARLCWDDHEEIHSLSRPLLLIVDRKIDFSVMLHHPWTYQALASDVFEYESNKLLLSGEPALLYELDKTRDKFWKLQGDLPFNDILGNIEQSVSDWKEKYDAIDKNFKETIGDVAEITEEKKILDTHMSIASRLVNEVHARNLHNFSQNEAYLMHGQTPADEEFLKNQSENDTEEFKQDLLRYEIIKFLHGKKENISEENILRFLESTREEVKQTTKMKLITGLAKKLKDNLMGHEQWFPITKFLYQAMKNTGTELETYDSMEEKGGGYKREFNEAILFVIGGGSYTEYCNLNHFSKEFNKTVIYGSTEIYSPNKFLEQLKKAK</sequence>
<organism evidence="2 3">
    <name type="scientific">Blepharisma stoltei</name>
    <dbReference type="NCBI Taxonomy" id="1481888"/>
    <lineage>
        <taxon>Eukaryota</taxon>
        <taxon>Sar</taxon>
        <taxon>Alveolata</taxon>
        <taxon>Ciliophora</taxon>
        <taxon>Postciliodesmatophora</taxon>
        <taxon>Heterotrichea</taxon>
        <taxon>Heterotrichida</taxon>
        <taxon>Blepharismidae</taxon>
        <taxon>Blepharisma</taxon>
    </lineage>
</organism>
<dbReference type="EMBL" id="CAJZBQ010000051">
    <property type="protein sequence ID" value="CAG9330372.1"/>
    <property type="molecule type" value="Genomic_DNA"/>
</dbReference>
<proteinExistence type="inferred from homology"/>
<accession>A0AAU9K0I8</accession>
<gene>
    <name evidence="2" type="ORF">BSTOLATCC_MIC50965</name>
</gene>
<dbReference type="AlphaFoldDB" id="A0AAU9K0I8"/>
<comment type="similarity">
    <text evidence="1">Belongs to the STXBP/unc-18/SEC1 family.</text>
</comment>
<dbReference type="Pfam" id="PF00995">
    <property type="entry name" value="Sec1"/>
    <property type="match status" value="1"/>
</dbReference>
<dbReference type="InterPro" id="IPR036045">
    <property type="entry name" value="Sec1-like_sf"/>
</dbReference>
<comment type="caution">
    <text evidence="2">The sequence shown here is derived from an EMBL/GenBank/DDBJ whole genome shotgun (WGS) entry which is preliminary data.</text>
</comment>
<reference evidence="2" key="1">
    <citation type="submission" date="2021-09" db="EMBL/GenBank/DDBJ databases">
        <authorList>
            <consortium name="AG Swart"/>
            <person name="Singh M."/>
            <person name="Singh A."/>
            <person name="Seah K."/>
            <person name="Emmerich C."/>
        </authorList>
    </citation>
    <scope>NUCLEOTIDE SEQUENCE</scope>
    <source>
        <strain evidence="2">ATCC30299</strain>
    </source>
</reference>
<evidence type="ECO:0000313" key="3">
    <source>
        <dbReference type="Proteomes" id="UP001162131"/>
    </source>
</evidence>
<keyword evidence="3" id="KW-1185">Reference proteome</keyword>
<dbReference type="InterPro" id="IPR001619">
    <property type="entry name" value="Sec1-like"/>
</dbReference>
<dbReference type="Proteomes" id="UP001162131">
    <property type="component" value="Unassembled WGS sequence"/>
</dbReference>
<dbReference type="Gene3D" id="3.40.50.2060">
    <property type="match status" value="1"/>
</dbReference>
<dbReference type="InterPro" id="IPR027482">
    <property type="entry name" value="Sec1-like_dom2"/>
</dbReference>
<protein>
    <submittedName>
        <fullName evidence="2">Uncharacterized protein</fullName>
    </submittedName>
</protein>
<dbReference type="SUPFAM" id="SSF56815">
    <property type="entry name" value="Sec1/munc18-like (SM) proteins"/>
    <property type="match status" value="1"/>
</dbReference>
<dbReference type="Gene3D" id="3.40.50.1910">
    <property type="match status" value="2"/>
</dbReference>
<dbReference type="InterPro" id="IPR043154">
    <property type="entry name" value="Sec-1-like_dom1"/>
</dbReference>